<dbReference type="EMBL" id="BAAAZO010000004">
    <property type="protein sequence ID" value="GAA3612094.1"/>
    <property type="molecule type" value="Genomic_DNA"/>
</dbReference>
<dbReference type="Proteomes" id="UP001501074">
    <property type="component" value="Unassembled WGS sequence"/>
</dbReference>
<dbReference type="PANTHER" id="PTHR13789:SF309">
    <property type="entry name" value="PUTATIVE (AFU_ORTHOLOGUE AFUA_6G14510)-RELATED"/>
    <property type="match status" value="1"/>
</dbReference>
<reference evidence="5" key="1">
    <citation type="journal article" date="2019" name="Int. J. Syst. Evol. Microbiol.">
        <title>The Global Catalogue of Microorganisms (GCM) 10K type strain sequencing project: providing services to taxonomists for standard genome sequencing and annotation.</title>
        <authorList>
            <consortium name="The Broad Institute Genomics Platform"/>
            <consortium name="The Broad Institute Genome Sequencing Center for Infectious Disease"/>
            <person name="Wu L."/>
            <person name="Ma J."/>
        </authorList>
    </citation>
    <scope>NUCLEOTIDE SEQUENCE [LARGE SCALE GENOMIC DNA]</scope>
    <source>
        <strain evidence="5">JCM 16902</strain>
    </source>
</reference>
<gene>
    <name evidence="4" type="ORF">GCM10022223_30250</name>
</gene>
<dbReference type="Gene3D" id="3.50.50.60">
    <property type="entry name" value="FAD/NAD(P)-binding domain"/>
    <property type="match status" value="1"/>
</dbReference>
<evidence type="ECO:0000313" key="4">
    <source>
        <dbReference type="EMBL" id="GAA3612094.1"/>
    </source>
</evidence>
<evidence type="ECO:0000256" key="2">
    <source>
        <dbReference type="ARBA" id="ARBA00023033"/>
    </source>
</evidence>
<evidence type="ECO:0000256" key="1">
    <source>
        <dbReference type="ARBA" id="ARBA00023002"/>
    </source>
</evidence>
<organism evidence="4 5">
    <name type="scientific">Kineosporia mesophila</name>
    <dbReference type="NCBI Taxonomy" id="566012"/>
    <lineage>
        <taxon>Bacteria</taxon>
        <taxon>Bacillati</taxon>
        <taxon>Actinomycetota</taxon>
        <taxon>Actinomycetes</taxon>
        <taxon>Kineosporiales</taxon>
        <taxon>Kineosporiaceae</taxon>
        <taxon>Kineosporia</taxon>
    </lineage>
</organism>
<dbReference type="Pfam" id="PF01494">
    <property type="entry name" value="FAD_binding_3"/>
    <property type="match status" value="1"/>
</dbReference>
<dbReference type="PRINTS" id="PR00420">
    <property type="entry name" value="RNGMNOXGNASE"/>
</dbReference>
<name>A0ABP6ZKY6_9ACTN</name>
<keyword evidence="5" id="KW-1185">Reference proteome</keyword>
<proteinExistence type="predicted"/>
<dbReference type="InterPro" id="IPR050493">
    <property type="entry name" value="FAD-dep_Monooxygenase_BioMet"/>
</dbReference>
<protein>
    <submittedName>
        <fullName evidence="4">FAD-dependent monooxygenase</fullName>
    </submittedName>
</protein>
<accession>A0ABP6ZKY6</accession>
<sequence>MVIINPISPEEAFVARRRALIAGGGLGGLTTALALHRRGWDVCVFEQAITLEPVAAGISVWPNGLRSLDRLGIGDAVRQIGRVPGPGGLRQPDGTWLIRNNISAAVQEKFGDPVVALHRAELANVIVQALPFGVVRADTRVTGVRAGDAGTPATLITEHGDDEGDLVVAADGIRSVVRSLLFPSPEAPAPVGYTSWRMVVPDPGGLSPDDTGFETWGPDGRRFAVMPLKDQGLYCYATAPGDDDSGVEGLRQLFGDWHDPIPALLENLVEEQIMRHPVEELNPGPSAFHQGRVALIGDAAHAMTPDLGQGGSMALEDAVVLASLVGEGRVGAEFENVPIPPALEKFTAARQERTQMVARRSRQLGRLSSATPHRAQVLTAQVLNALPGTPLARGLHSIVNWEPPQLPPADPRSRL</sequence>
<feature type="domain" description="FAD-binding" evidence="3">
    <location>
        <begin position="19"/>
        <end position="323"/>
    </location>
</feature>
<dbReference type="GO" id="GO:0004497">
    <property type="term" value="F:monooxygenase activity"/>
    <property type="evidence" value="ECO:0007669"/>
    <property type="project" value="UniProtKB-KW"/>
</dbReference>
<dbReference type="SUPFAM" id="SSF51905">
    <property type="entry name" value="FAD/NAD(P)-binding domain"/>
    <property type="match status" value="1"/>
</dbReference>
<dbReference type="PANTHER" id="PTHR13789">
    <property type="entry name" value="MONOOXYGENASE"/>
    <property type="match status" value="1"/>
</dbReference>
<dbReference type="InterPro" id="IPR036188">
    <property type="entry name" value="FAD/NAD-bd_sf"/>
</dbReference>
<dbReference type="InterPro" id="IPR002938">
    <property type="entry name" value="FAD-bd"/>
</dbReference>
<comment type="caution">
    <text evidence="4">The sequence shown here is derived from an EMBL/GenBank/DDBJ whole genome shotgun (WGS) entry which is preliminary data.</text>
</comment>
<evidence type="ECO:0000313" key="5">
    <source>
        <dbReference type="Proteomes" id="UP001501074"/>
    </source>
</evidence>
<evidence type="ECO:0000259" key="3">
    <source>
        <dbReference type="Pfam" id="PF01494"/>
    </source>
</evidence>
<keyword evidence="2 4" id="KW-0503">Monooxygenase</keyword>
<keyword evidence="1" id="KW-0560">Oxidoreductase</keyword>